<reference evidence="2 3" key="1">
    <citation type="journal article" date="2016" name="Nat. Commun.">
        <title>Thousands of microbial genomes shed light on interconnected biogeochemical processes in an aquifer system.</title>
        <authorList>
            <person name="Anantharaman K."/>
            <person name="Brown C.T."/>
            <person name="Hug L.A."/>
            <person name="Sharon I."/>
            <person name="Castelle C.J."/>
            <person name="Probst A.J."/>
            <person name="Thomas B.C."/>
            <person name="Singh A."/>
            <person name="Wilkins M.J."/>
            <person name="Karaoz U."/>
            <person name="Brodie E.L."/>
            <person name="Williams K.H."/>
            <person name="Hubbard S.S."/>
            <person name="Banfield J.F."/>
        </authorList>
    </citation>
    <scope>NUCLEOTIDE SEQUENCE [LARGE SCALE GENOMIC DNA]</scope>
</reference>
<feature type="chain" id="PRO_5009527054" evidence="1">
    <location>
        <begin position="20"/>
        <end position="260"/>
    </location>
</feature>
<dbReference type="InterPro" id="IPR007788">
    <property type="entry name" value="QCT"/>
</dbReference>
<keyword evidence="2" id="KW-0808">Transferase</keyword>
<dbReference type="EMBL" id="MFSP01000195">
    <property type="protein sequence ID" value="OGI61478.1"/>
    <property type="molecule type" value="Genomic_DNA"/>
</dbReference>
<name>A0A1F6UVX6_9PROT</name>
<dbReference type="PANTHER" id="PTHR31270">
    <property type="entry name" value="GLUTAMINYL-PEPTIDE CYCLOTRANSFERASE"/>
    <property type="match status" value="1"/>
</dbReference>
<evidence type="ECO:0000256" key="1">
    <source>
        <dbReference type="SAM" id="SignalP"/>
    </source>
</evidence>
<feature type="signal peptide" evidence="1">
    <location>
        <begin position="1"/>
        <end position="19"/>
    </location>
</feature>
<dbReference type="SUPFAM" id="SSF50969">
    <property type="entry name" value="YVTN repeat-like/Quinoprotein amine dehydrogenase"/>
    <property type="match status" value="1"/>
</dbReference>
<comment type="caution">
    <text evidence="2">The sequence shown here is derived from an EMBL/GenBank/DDBJ whole genome shotgun (WGS) entry which is preliminary data.</text>
</comment>
<sequence>MRHLIVASVLIATSIAAIGGDGAANRVDDVPTYGYDVVNTWPHDPNAYTQGLTVKDGVLYESTGRYGASSLRIVDLATGRIEKSVNLPAKYFGEGIAVLGDRLFQLTWREHIGFIYDRHTLARLGEFSYDGEGWGLTTDGRSLILSDGTDRLRFLDAQSFRVHRTLKVRDRGEPLRNLNELELVNGEILANVWQSNAIARIDPDTGQVRGWIDLRGLLNVDTADAVLNGIAYDEARDRLFVTGKLWPALFQIRLRQPDRH</sequence>
<evidence type="ECO:0000313" key="3">
    <source>
        <dbReference type="Proteomes" id="UP000179076"/>
    </source>
</evidence>
<dbReference type="GO" id="GO:0016603">
    <property type="term" value="F:glutaminyl-peptide cyclotransferase activity"/>
    <property type="evidence" value="ECO:0007669"/>
    <property type="project" value="InterPro"/>
</dbReference>
<keyword evidence="1" id="KW-0732">Signal</keyword>
<organism evidence="2 3">
    <name type="scientific">Candidatus Muproteobacteria bacterium RBG_16_60_9</name>
    <dbReference type="NCBI Taxonomy" id="1817755"/>
    <lineage>
        <taxon>Bacteria</taxon>
        <taxon>Pseudomonadati</taxon>
        <taxon>Pseudomonadota</taxon>
        <taxon>Candidatus Muproteobacteria</taxon>
    </lineage>
</organism>
<dbReference type="Pfam" id="PF05096">
    <property type="entry name" value="Glu_cyclase_2"/>
    <property type="match status" value="1"/>
</dbReference>
<gene>
    <name evidence="2" type="ORF">A2W18_02165</name>
</gene>
<dbReference type="Proteomes" id="UP000179076">
    <property type="component" value="Unassembled WGS sequence"/>
</dbReference>
<dbReference type="InterPro" id="IPR015943">
    <property type="entry name" value="WD40/YVTN_repeat-like_dom_sf"/>
</dbReference>
<dbReference type="InterPro" id="IPR011044">
    <property type="entry name" value="Quino_amine_DH_bsu"/>
</dbReference>
<proteinExistence type="predicted"/>
<evidence type="ECO:0000313" key="2">
    <source>
        <dbReference type="EMBL" id="OGI61478.1"/>
    </source>
</evidence>
<dbReference type="AlphaFoldDB" id="A0A1F6UVX6"/>
<accession>A0A1F6UVX6</accession>
<dbReference type="Gene3D" id="2.130.10.10">
    <property type="entry name" value="YVTN repeat-like/Quinoprotein amine dehydrogenase"/>
    <property type="match status" value="1"/>
</dbReference>
<protein>
    <submittedName>
        <fullName evidence="2">Glutamine cyclotransferase</fullName>
    </submittedName>
</protein>
<dbReference type="PANTHER" id="PTHR31270:SF1">
    <property type="entry name" value="GLUTAMINYL-PEPTIDE CYCLOTRANSFERASE"/>
    <property type="match status" value="1"/>
</dbReference>